<keyword evidence="2 9" id="KW-1003">Cell membrane</keyword>
<dbReference type="PRINTS" id="PR00781">
    <property type="entry name" value="LIPOSIGPTASE"/>
</dbReference>
<evidence type="ECO:0000256" key="2">
    <source>
        <dbReference type="ARBA" id="ARBA00022475"/>
    </source>
</evidence>
<organism evidence="13 14">
    <name type="scientific">Candidatus Faeciplasma avium</name>
    <dbReference type="NCBI Taxonomy" id="2840798"/>
    <lineage>
        <taxon>Bacteria</taxon>
        <taxon>Bacillati</taxon>
        <taxon>Bacillota</taxon>
        <taxon>Clostridia</taxon>
        <taxon>Eubacteriales</taxon>
        <taxon>Oscillospiraceae</taxon>
        <taxon>Oscillospiraceae incertae sedis</taxon>
        <taxon>Candidatus Faeciplasma</taxon>
    </lineage>
</organism>
<feature type="active site" evidence="9">
    <location>
        <position position="144"/>
    </location>
</feature>
<dbReference type="PROSITE" id="PS00855">
    <property type="entry name" value="SPASE_II"/>
    <property type="match status" value="1"/>
</dbReference>
<feature type="active site" evidence="9">
    <location>
        <position position="128"/>
    </location>
</feature>
<dbReference type="InterPro" id="IPR001872">
    <property type="entry name" value="Peptidase_A8"/>
</dbReference>
<dbReference type="Pfam" id="PF01252">
    <property type="entry name" value="Peptidase_A8"/>
    <property type="match status" value="1"/>
</dbReference>
<evidence type="ECO:0000256" key="11">
    <source>
        <dbReference type="RuleBase" id="RU004181"/>
    </source>
</evidence>
<protein>
    <recommendedName>
        <fullName evidence="9">Lipoprotein signal peptidase</fullName>
        <ecNumber evidence="9">3.4.23.36</ecNumber>
    </recommendedName>
    <alternativeName>
        <fullName evidence="9">Prolipoprotein signal peptidase</fullName>
    </alternativeName>
    <alternativeName>
        <fullName evidence="9">Signal peptidase II</fullName>
        <shortName evidence="9">SPase II</shortName>
    </alternativeName>
</protein>
<dbReference type="PANTHER" id="PTHR33695">
    <property type="entry name" value="LIPOPROTEIN SIGNAL PEPTIDASE"/>
    <property type="match status" value="1"/>
</dbReference>
<evidence type="ECO:0000256" key="10">
    <source>
        <dbReference type="RuleBase" id="RU000594"/>
    </source>
</evidence>
<keyword evidence="3 9" id="KW-0645">Protease</keyword>
<dbReference type="GO" id="GO:0006508">
    <property type="term" value="P:proteolysis"/>
    <property type="evidence" value="ECO:0007669"/>
    <property type="project" value="UniProtKB-KW"/>
</dbReference>
<evidence type="ECO:0000313" key="14">
    <source>
        <dbReference type="Proteomes" id="UP000823960"/>
    </source>
</evidence>
<dbReference type="EMBL" id="DVOL01000092">
    <property type="protein sequence ID" value="HIV11303.1"/>
    <property type="molecule type" value="Genomic_DNA"/>
</dbReference>
<evidence type="ECO:0000256" key="6">
    <source>
        <dbReference type="ARBA" id="ARBA00022801"/>
    </source>
</evidence>
<evidence type="ECO:0000256" key="7">
    <source>
        <dbReference type="ARBA" id="ARBA00022989"/>
    </source>
</evidence>
<name>A0A9D1NRL4_9FIRM</name>
<evidence type="ECO:0000256" key="4">
    <source>
        <dbReference type="ARBA" id="ARBA00022692"/>
    </source>
</evidence>
<sequence length="198" mass="21447">MLALAWAIVIVFVGLDQLIKQLVILNFAESPGAVREYYTFSIGDFDIFSLTHIRNDGAAWSILGGQTVLLVSFTAVVMVAIAVYITVRWRKLPRLELLCMSLILAGGLGNLIDRVRMLIDDGFTGVVDYIKLEFIDFPVFNLADILVVVGGIGFCVLCVIAEIKASKKKSEEGKKAETGAAGDPSCDDSGLEQGKEDA</sequence>
<evidence type="ECO:0000256" key="3">
    <source>
        <dbReference type="ARBA" id="ARBA00022670"/>
    </source>
</evidence>
<comment type="pathway">
    <text evidence="9">Protein modification; lipoprotein biosynthesis (signal peptide cleavage).</text>
</comment>
<comment type="function">
    <text evidence="9 10">This protein specifically catalyzes the removal of signal peptides from prolipoproteins.</text>
</comment>
<dbReference type="PANTHER" id="PTHR33695:SF1">
    <property type="entry name" value="LIPOPROTEIN SIGNAL PEPTIDASE"/>
    <property type="match status" value="1"/>
</dbReference>
<comment type="subcellular location">
    <subcellularLocation>
        <location evidence="9">Cell membrane</location>
        <topology evidence="9">Multi-pass membrane protein</topology>
    </subcellularLocation>
</comment>
<evidence type="ECO:0000256" key="12">
    <source>
        <dbReference type="SAM" id="MobiDB-lite"/>
    </source>
</evidence>
<evidence type="ECO:0000313" key="13">
    <source>
        <dbReference type="EMBL" id="HIV11303.1"/>
    </source>
</evidence>
<dbReference type="GO" id="GO:0004190">
    <property type="term" value="F:aspartic-type endopeptidase activity"/>
    <property type="evidence" value="ECO:0007669"/>
    <property type="project" value="UniProtKB-UniRule"/>
</dbReference>
<feature type="region of interest" description="Disordered" evidence="12">
    <location>
        <begin position="166"/>
        <end position="198"/>
    </location>
</feature>
<keyword evidence="7 9" id="KW-1133">Transmembrane helix</keyword>
<proteinExistence type="inferred from homology"/>
<comment type="caution">
    <text evidence="13">The sequence shown here is derived from an EMBL/GenBank/DDBJ whole genome shotgun (WGS) entry which is preliminary data.</text>
</comment>
<evidence type="ECO:0000256" key="8">
    <source>
        <dbReference type="ARBA" id="ARBA00023136"/>
    </source>
</evidence>
<dbReference type="GO" id="GO:0005886">
    <property type="term" value="C:plasma membrane"/>
    <property type="evidence" value="ECO:0007669"/>
    <property type="project" value="UniProtKB-SubCell"/>
</dbReference>
<reference evidence="13" key="2">
    <citation type="journal article" date="2021" name="PeerJ">
        <title>Extensive microbial diversity within the chicken gut microbiome revealed by metagenomics and culture.</title>
        <authorList>
            <person name="Gilroy R."/>
            <person name="Ravi A."/>
            <person name="Getino M."/>
            <person name="Pursley I."/>
            <person name="Horton D.L."/>
            <person name="Alikhan N.F."/>
            <person name="Baker D."/>
            <person name="Gharbi K."/>
            <person name="Hall N."/>
            <person name="Watson M."/>
            <person name="Adriaenssens E.M."/>
            <person name="Foster-Nyarko E."/>
            <person name="Jarju S."/>
            <person name="Secka A."/>
            <person name="Antonio M."/>
            <person name="Oren A."/>
            <person name="Chaudhuri R.R."/>
            <person name="La Ragione R."/>
            <person name="Hildebrand F."/>
            <person name="Pallen M.J."/>
        </authorList>
    </citation>
    <scope>NUCLEOTIDE SEQUENCE</scope>
    <source>
        <strain evidence="13">1370</strain>
    </source>
</reference>
<comment type="caution">
    <text evidence="9">Lacks conserved residue(s) required for the propagation of feature annotation.</text>
</comment>
<gene>
    <name evidence="9 13" type="primary">lspA</name>
    <name evidence="13" type="ORF">IAD28_06405</name>
</gene>
<reference evidence="13" key="1">
    <citation type="submission" date="2020-10" db="EMBL/GenBank/DDBJ databases">
        <authorList>
            <person name="Gilroy R."/>
        </authorList>
    </citation>
    <scope>NUCLEOTIDE SEQUENCE</scope>
    <source>
        <strain evidence="13">1370</strain>
    </source>
</reference>
<dbReference type="Proteomes" id="UP000823960">
    <property type="component" value="Unassembled WGS sequence"/>
</dbReference>
<dbReference type="EC" id="3.4.23.36" evidence="9"/>
<accession>A0A9D1NRL4</accession>
<keyword evidence="6 9" id="KW-0378">Hydrolase</keyword>
<feature type="compositionally biased region" description="Basic and acidic residues" evidence="12">
    <location>
        <begin position="166"/>
        <end position="177"/>
    </location>
</feature>
<keyword evidence="4 9" id="KW-0812">Transmembrane</keyword>
<comment type="similarity">
    <text evidence="1 9 11">Belongs to the peptidase A8 family.</text>
</comment>
<dbReference type="HAMAP" id="MF_00161">
    <property type="entry name" value="LspA"/>
    <property type="match status" value="1"/>
</dbReference>
<evidence type="ECO:0000256" key="5">
    <source>
        <dbReference type="ARBA" id="ARBA00022750"/>
    </source>
</evidence>
<feature type="transmembrane region" description="Helical" evidence="9">
    <location>
        <begin position="58"/>
        <end position="85"/>
    </location>
</feature>
<dbReference type="AlphaFoldDB" id="A0A9D1NRL4"/>
<feature type="transmembrane region" description="Helical" evidence="9">
    <location>
        <begin position="139"/>
        <end position="161"/>
    </location>
</feature>
<keyword evidence="8 9" id="KW-0472">Membrane</keyword>
<keyword evidence="5 9" id="KW-0064">Aspartyl protease</keyword>
<evidence type="ECO:0000256" key="1">
    <source>
        <dbReference type="ARBA" id="ARBA00006139"/>
    </source>
</evidence>
<evidence type="ECO:0000256" key="9">
    <source>
        <dbReference type="HAMAP-Rule" id="MF_00161"/>
    </source>
</evidence>
<comment type="catalytic activity">
    <reaction evidence="9 10">
        <text>Release of signal peptides from bacterial membrane prolipoproteins. Hydrolyzes -Xaa-Yaa-Zaa-|-(S,diacylglyceryl)Cys-, in which Xaa is hydrophobic (preferably Leu), and Yaa (Ala or Ser) and Zaa (Gly or Ala) have small, neutral side chains.</text>
        <dbReference type="EC" id="3.4.23.36"/>
    </reaction>
</comment>
<dbReference type="NCBIfam" id="TIGR00077">
    <property type="entry name" value="lspA"/>
    <property type="match status" value="1"/>
</dbReference>
<feature type="transmembrane region" description="Helical" evidence="9">
    <location>
        <begin position="97"/>
        <end position="119"/>
    </location>
</feature>